<keyword evidence="3" id="KW-1185">Reference proteome</keyword>
<evidence type="ECO:0008006" key="4">
    <source>
        <dbReference type="Google" id="ProtNLM"/>
    </source>
</evidence>
<dbReference type="Proteomes" id="UP000248349">
    <property type="component" value="Unassembled WGS sequence"/>
</dbReference>
<reference evidence="2 3" key="1">
    <citation type="submission" date="2016-12" db="EMBL/GenBank/DDBJ databases">
        <title>The genomes of Aspergillus section Nigri reveals drivers in fungal speciation.</title>
        <authorList>
            <consortium name="DOE Joint Genome Institute"/>
            <person name="Vesth T.C."/>
            <person name="Nybo J."/>
            <person name="Theobald S."/>
            <person name="Brandl J."/>
            <person name="Frisvad J.C."/>
            <person name="Nielsen K.F."/>
            <person name="Lyhne E.K."/>
            <person name="Kogle M.E."/>
            <person name="Kuo A."/>
            <person name="Riley R."/>
            <person name="Clum A."/>
            <person name="Nolan M."/>
            <person name="Lipzen A."/>
            <person name="Salamov A."/>
            <person name="Henrissat B."/>
            <person name="Wiebenga A."/>
            <person name="De Vries R.P."/>
            <person name="Grigoriev I.V."/>
            <person name="Mortensen U.H."/>
            <person name="Andersen M.R."/>
            <person name="Baker S.E."/>
        </authorList>
    </citation>
    <scope>NUCLEOTIDE SEQUENCE [LARGE SCALE GENOMIC DNA]</scope>
    <source>
        <strain evidence="2 3">JOP 1030-1</strain>
    </source>
</reference>
<accession>A0A318ZCT8</accession>
<dbReference type="GeneID" id="37071995"/>
<proteinExistence type="predicted"/>
<protein>
    <recommendedName>
        <fullName evidence="4">Secreted protein</fullName>
    </recommendedName>
</protein>
<sequence>MNHQPCHLLCLCLPLTRSCCFMCRFVNRGSRDRTGFDTEDLVWLLARLPRQDTHGILFHSFHLSLLLQHLTPIPMLEL</sequence>
<evidence type="ECO:0000313" key="2">
    <source>
        <dbReference type="EMBL" id="PYH41340.1"/>
    </source>
</evidence>
<evidence type="ECO:0000313" key="3">
    <source>
        <dbReference type="Proteomes" id="UP000248349"/>
    </source>
</evidence>
<feature type="signal peptide" evidence="1">
    <location>
        <begin position="1"/>
        <end position="18"/>
    </location>
</feature>
<dbReference type="RefSeq" id="XP_025427322.1">
    <property type="nucleotide sequence ID" value="XM_025570767.1"/>
</dbReference>
<keyword evidence="1" id="KW-0732">Signal</keyword>
<organism evidence="2 3">
    <name type="scientific">Aspergillus saccharolyticus JOP 1030-1</name>
    <dbReference type="NCBI Taxonomy" id="1450539"/>
    <lineage>
        <taxon>Eukaryota</taxon>
        <taxon>Fungi</taxon>
        <taxon>Dikarya</taxon>
        <taxon>Ascomycota</taxon>
        <taxon>Pezizomycotina</taxon>
        <taxon>Eurotiomycetes</taxon>
        <taxon>Eurotiomycetidae</taxon>
        <taxon>Eurotiales</taxon>
        <taxon>Aspergillaceae</taxon>
        <taxon>Aspergillus</taxon>
        <taxon>Aspergillus subgen. Circumdati</taxon>
    </lineage>
</organism>
<dbReference type="EMBL" id="KZ821265">
    <property type="protein sequence ID" value="PYH41340.1"/>
    <property type="molecule type" value="Genomic_DNA"/>
</dbReference>
<feature type="chain" id="PRO_5016371182" description="Secreted protein" evidence="1">
    <location>
        <begin position="19"/>
        <end position="78"/>
    </location>
</feature>
<evidence type="ECO:0000256" key="1">
    <source>
        <dbReference type="SAM" id="SignalP"/>
    </source>
</evidence>
<gene>
    <name evidence="2" type="ORF">BP01DRAFT_169809</name>
</gene>
<name>A0A318ZCT8_9EURO</name>
<dbReference type="AlphaFoldDB" id="A0A318ZCT8"/>